<evidence type="ECO:0000313" key="1">
    <source>
        <dbReference type="EMBL" id="KAK7278673.1"/>
    </source>
</evidence>
<dbReference type="EMBL" id="JAYKXN010000006">
    <property type="protein sequence ID" value="KAK7278673.1"/>
    <property type="molecule type" value="Genomic_DNA"/>
</dbReference>
<comment type="caution">
    <text evidence="1">The sequence shown here is derived from an EMBL/GenBank/DDBJ whole genome shotgun (WGS) entry which is preliminary data.</text>
</comment>
<organism evidence="1 2">
    <name type="scientific">Clitoria ternatea</name>
    <name type="common">Butterfly pea</name>
    <dbReference type="NCBI Taxonomy" id="43366"/>
    <lineage>
        <taxon>Eukaryota</taxon>
        <taxon>Viridiplantae</taxon>
        <taxon>Streptophyta</taxon>
        <taxon>Embryophyta</taxon>
        <taxon>Tracheophyta</taxon>
        <taxon>Spermatophyta</taxon>
        <taxon>Magnoliopsida</taxon>
        <taxon>eudicotyledons</taxon>
        <taxon>Gunneridae</taxon>
        <taxon>Pentapetalae</taxon>
        <taxon>rosids</taxon>
        <taxon>fabids</taxon>
        <taxon>Fabales</taxon>
        <taxon>Fabaceae</taxon>
        <taxon>Papilionoideae</taxon>
        <taxon>50 kb inversion clade</taxon>
        <taxon>NPAAA clade</taxon>
        <taxon>indigoferoid/millettioid clade</taxon>
        <taxon>Phaseoleae</taxon>
        <taxon>Clitoria</taxon>
    </lineage>
</organism>
<accession>A0AAN9FV51</accession>
<gene>
    <name evidence="1" type="ORF">RJT34_23708</name>
</gene>
<dbReference type="AlphaFoldDB" id="A0AAN9FV51"/>
<name>A0AAN9FV51_CLITE</name>
<evidence type="ECO:0000313" key="2">
    <source>
        <dbReference type="Proteomes" id="UP001359559"/>
    </source>
</evidence>
<proteinExistence type="predicted"/>
<reference evidence="1 2" key="1">
    <citation type="submission" date="2024-01" db="EMBL/GenBank/DDBJ databases">
        <title>The genomes of 5 underutilized Papilionoideae crops provide insights into root nodulation and disease resistance.</title>
        <authorList>
            <person name="Yuan L."/>
        </authorList>
    </citation>
    <scope>NUCLEOTIDE SEQUENCE [LARGE SCALE GENOMIC DNA]</scope>
    <source>
        <strain evidence="1">LY-2023</strain>
        <tissue evidence="1">Leaf</tissue>
    </source>
</reference>
<sequence>MCHGCLQLTPRLAFSAIGLRSSIPTFGSASLVRASYLHAPAPCTDHNLVMPLGNKGNGDDGSLNRDLLHARLSSDHAWRWYKG</sequence>
<dbReference type="Proteomes" id="UP001359559">
    <property type="component" value="Unassembled WGS sequence"/>
</dbReference>
<protein>
    <submittedName>
        <fullName evidence="1">Uncharacterized protein</fullName>
    </submittedName>
</protein>
<keyword evidence="2" id="KW-1185">Reference proteome</keyword>